<dbReference type="AlphaFoldDB" id="A0A315Y6N4"/>
<evidence type="ECO:0000313" key="2">
    <source>
        <dbReference type="Proteomes" id="UP000251717"/>
    </source>
</evidence>
<proteinExistence type="predicted"/>
<reference evidence="1 2" key="1">
    <citation type="submission" date="2017-03" db="EMBL/GenBank/DDBJ databases">
        <title>Genome sequence of Methanobrevibacter thaueri.</title>
        <authorList>
            <person name="Poehlein A."/>
            <person name="Seedorf H."/>
            <person name="Daniel R."/>
        </authorList>
    </citation>
    <scope>NUCLEOTIDE SEQUENCE [LARGE SCALE GENOMIC DNA]</scope>
    <source>
        <strain evidence="1 2">DSM 11995</strain>
    </source>
</reference>
<protein>
    <submittedName>
        <fullName evidence="1">Uncharacterized protein</fullName>
    </submittedName>
</protein>
<gene>
    <name evidence="1" type="ORF">MBBTH_18590</name>
</gene>
<dbReference type="Proteomes" id="UP000251717">
    <property type="component" value="Unassembled WGS sequence"/>
</dbReference>
<sequence>MNDIIFNDCEYRYANSNMKLVKRNQKLHNPDSPLLIGEVKDGDVVKEVNEPSYIDSQTRLL</sequence>
<organism evidence="1 2">
    <name type="scientific">Methanobrevibacter thaueri</name>
    <dbReference type="NCBI Taxonomy" id="190975"/>
    <lineage>
        <taxon>Archaea</taxon>
        <taxon>Methanobacteriati</taxon>
        <taxon>Methanobacteriota</taxon>
        <taxon>Methanomada group</taxon>
        <taxon>Methanobacteria</taxon>
        <taxon>Methanobacteriales</taxon>
        <taxon>Methanobacteriaceae</taxon>
        <taxon>Methanobrevibacter</taxon>
    </lineage>
</organism>
<dbReference type="EMBL" id="MZGS01000028">
    <property type="protein sequence ID" value="PWB85260.1"/>
    <property type="molecule type" value="Genomic_DNA"/>
</dbReference>
<keyword evidence="2" id="KW-1185">Reference proteome</keyword>
<evidence type="ECO:0000313" key="1">
    <source>
        <dbReference type="EMBL" id="PWB85260.1"/>
    </source>
</evidence>
<name>A0A315Y6N4_9EURY</name>
<comment type="caution">
    <text evidence="1">The sequence shown here is derived from an EMBL/GenBank/DDBJ whole genome shotgun (WGS) entry which is preliminary data.</text>
</comment>
<accession>A0A315Y6N4</accession>